<dbReference type="InterPro" id="IPR001138">
    <property type="entry name" value="Zn2Cys6_DnaBD"/>
</dbReference>
<keyword evidence="5" id="KW-1185">Reference proteome</keyword>
<protein>
    <recommendedName>
        <fullName evidence="3">Zn(2)-C6 fungal-type domain-containing protein</fullName>
    </recommendedName>
</protein>
<dbReference type="PANTHER" id="PTHR31001">
    <property type="entry name" value="UNCHARACTERIZED TRANSCRIPTIONAL REGULATORY PROTEIN"/>
    <property type="match status" value="1"/>
</dbReference>
<dbReference type="Proteomes" id="UP001218218">
    <property type="component" value="Unassembled WGS sequence"/>
</dbReference>
<dbReference type="SMART" id="SM00066">
    <property type="entry name" value="GAL4"/>
    <property type="match status" value="2"/>
</dbReference>
<evidence type="ECO:0000256" key="2">
    <source>
        <dbReference type="ARBA" id="ARBA00023242"/>
    </source>
</evidence>
<feature type="domain" description="Zn(2)-C6 fungal-type" evidence="3">
    <location>
        <begin position="13"/>
        <end position="44"/>
    </location>
</feature>
<accession>A0AAD6ZBT9</accession>
<dbReference type="GO" id="GO:0008270">
    <property type="term" value="F:zinc ion binding"/>
    <property type="evidence" value="ECO:0007669"/>
    <property type="project" value="InterPro"/>
</dbReference>
<dbReference type="EMBL" id="JARIHO010000064">
    <property type="protein sequence ID" value="KAJ7315043.1"/>
    <property type="molecule type" value="Genomic_DNA"/>
</dbReference>
<dbReference type="PANTHER" id="PTHR31001:SF90">
    <property type="entry name" value="CENTROMERE DNA-BINDING PROTEIN COMPLEX CBF3 SUBUNIT B"/>
    <property type="match status" value="1"/>
</dbReference>
<name>A0AAD6ZBT9_9AGAR</name>
<dbReference type="Pfam" id="PF00172">
    <property type="entry name" value="Zn_clus"/>
    <property type="match status" value="2"/>
</dbReference>
<dbReference type="AlphaFoldDB" id="A0AAD6ZBT9"/>
<evidence type="ECO:0000259" key="3">
    <source>
        <dbReference type="PROSITE" id="PS50048"/>
    </source>
</evidence>
<reference evidence="4" key="1">
    <citation type="submission" date="2023-03" db="EMBL/GenBank/DDBJ databases">
        <title>Massive genome expansion in bonnet fungi (Mycena s.s.) driven by repeated elements and novel gene families across ecological guilds.</title>
        <authorList>
            <consortium name="Lawrence Berkeley National Laboratory"/>
            <person name="Harder C.B."/>
            <person name="Miyauchi S."/>
            <person name="Viragh M."/>
            <person name="Kuo A."/>
            <person name="Thoen E."/>
            <person name="Andreopoulos B."/>
            <person name="Lu D."/>
            <person name="Skrede I."/>
            <person name="Drula E."/>
            <person name="Henrissat B."/>
            <person name="Morin E."/>
            <person name="Kohler A."/>
            <person name="Barry K."/>
            <person name="LaButti K."/>
            <person name="Morin E."/>
            <person name="Salamov A."/>
            <person name="Lipzen A."/>
            <person name="Mereny Z."/>
            <person name="Hegedus B."/>
            <person name="Baldrian P."/>
            <person name="Stursova M."/>
            <person name="Weitz H."/>
            <person name="Taylor A."/>
            <person name="Grigoriev I.V."/>
            <person name="Nagy L.G."/>
            <person name="Martin F."/>
            <person name="Kauserud H."/>
        </authorList>
    </citation>
    <scope>NUCLEOTIDE SEQUENCE</scope>
    <source>
        <strain evidence="4">CBHHK002</strain>
    </source>
</reference>
<dbReference type="Gene3D" id="4.10.240.10">
    <property type="entry name" value="Zn(2)-C6 fungal-type DNA-binding domain"/>
    <property type="match status" value="2"/>
</dbReference>
<dbReference type="GO" id="GO:0000981">
    <property type="term" value="F:DNA-binding transcription factor activity, RNA polymerase II-specific"/>
    <property type="evidence" value="ECO:0007669"/>
    <property type="project" value="InterPro"/>
</dbReference>
<dbReference type="PROSITE" id="PS00463">
    <property type="entry name" value="ZN2_CY6_FUNGAL_1"/>
    <property type="match status" value="2"/>
</dbReference>
<dbReference type="InterPro" id="IPR036864">
    <property type="entry name" value="Zn2-C6_fun-type_DNA-bd_sf"/>
</dbReference>
<evidence type="ECO:0000313" key="5">
    <source>
        <dbReference type="Proteomes" id="UP001218218"/>
    </source>
</evidence>
<feature type="domain" description="Zn(2)-C6 fungal-type" evidence="3">
    <location>
        <begin position="60"/>
        <end position="91"/>
    </location>
</feature>
<comment type="caution">
    <text evidence="4">The sequence shown here is derived from an EMBL/GenBank/DDBJ whole genome shotgun (WGS) entry which is preliminary data.</text>
</comment>
<keyword evidence="2" id="KW-0539">Nucleus</keyword>
<proteinExistence type="predicted"/>
<comment type="subcellular location">
    <subcellularLocation>
        <location evidence="1">Nucleus</location>
    </subcellularLocation>
</comment>
<evidence type="ECO:0000256" key="1">
    <source>
        <dbReference type="ARBA" id="ARBA00004123"/>
    </source>
</evidence>
<dbReference type="PROSITE" id="PS50048">
    <property type="entry name" value="ZN2_CY6_FUNGAL_2"/>
    <property type="match status" value="2"/>
</dbReference>
<sequence length="579" mass="63521">MSSIQKTKNKTPTCRVCHQRKVRCDGLNPCGSCTRARKPLVCEYFDPSARENTELPKGAACVQCRKRKRKCDGARPCVTCKNSSHSDACEYREQGSLREPRHERIVRTDGIVPIELSGPPSSVAISAPVESTNTSADGTLTQTDPCLDSIANITTISDGDVTPPALPAMPRSEDDLATELSTVRSLFLHQAWYYGLNLNLEKRAAIACGDYSGSVIHPVFIPVSQLIGYVLASQDQSERFAYLRGHWPEREAGQCDLVLALLDPPATSETPVPDPLTNIQVYNLLALYSARRNDVRGLNEFLGNAGNIALRHHIELGLDDSSPVVPTVGEGLPQGVLQEGRSALAQLVYLDVAIKVIRDHPPLMPPVMLAKFRRLAVKNIEEIELNFVRARCILILADSRQLVGEWKLSEPGSMVGSAWGERWIKLVTCIQLQLGVLNTARSPGRSPTHRVPLLLLRSCTIVVLAAQAELYALLAPLNTLARQNHAEIIQTIADLSSTLDPDDHQYFDCTLETCWEVASREIPESVDAPQWQVCFANAVLIEYQGAAQDLVPSQQPDFNVGRASAMPFAATYTAIDGIY</sequence>
<organism evidence="4 5">
    <name type="scientific">Mycena albidolilacea</name>
    <dbReference type="NCBI Taxonomy" id="1033008"/>
    <lineage>
        <taxon>Eukaryota</taxon>
        <taxon>Fungi</taxon>
        <taxon>Dikarya</taxon>
        <taxon>Basidiomycota</taxon>
        <taxon>Agaricomycotina</taxon>
        <taxon>Agaricomycetes</taxon>
        <taxon>Agaricomycetidae</taxon>
        <taxon>Agaricales</taxon>
        <taxon>Marasmiineae</taxon>
        <taxon>Mycenaceae</taxon>
        <taxon>Mycena</taxon>
    </lineage>
</organism>
<gene>
    <name evidence="4" type="ORF">DFH08DRAFT_1087071</name>
</gene>
<evidence type="ECO:0000313" key="4">
    <source>
        <dbReference type="EMBL" id="KAJ7315043.1"/>
    </source>
</evidence>
<dbReference type="InterPro" id="IPR050613">
    <property type="entry name" value="Sec_Metabolite_Reg"/>
</dbReference>
<dbReference type="GO" id="GO:0005634">
    <property type="term" value="C:nucleus"/>
    <property type="evidence" value="ECO:0007669"/>
    <property type="project" value="UniProtKB-SubCell"/>
</dbReference>
<dbReference type="CDD" id="cd00067">
    <property type="entry name" value="GAL4"/>
    <property type="match status" value="2"/>
</dbReference>
<dbReference type="SUPFAM" id="SSF57701">
    <property type="entry name" value="Zn2/Cys6 DNA-binding domain"/>
    <property type="match status" value="2"/>
</dbReference>